<dbReference type="NCBIfam" id="TIGR01640">
    <property type="entry name" value="F_box_assoc_1"/>
    <property type="match status" value="1"/>
</dbReference>
<feature type="domain" description="F-box associated beta-propeller type 1" evidence="1">
    <location>
        <begin position="12"/>
        <end position="116"/>
    </location>
</feature>
<dbReference type="PANTHER" id="PTHR31672">
    <property type="entry name" value="BNACNNG10540D PROTEIN"/>
    <property type="match status" value="1"/>
</dbReference>
<protein>
    <recommendedName>
        <fullName evidence="1">F-box associated beta-propeller type 1 domain-containing protein</fullName>
    </recommendedName>
</protein>
<accession>A0A2G2V8N6</accession>
<sequence>MRKYKTLPSYRRNHEDGFAHFNFGFTYDEFQDDYKVVGFFPVYTNGQGHPSHVDVKICSLKSDSWRRFDDLQGRELLGDSAKFVKGKLHWLDMQWNIISIDLTDEKWEEVEKPSCFERCPTV</sequence>
<reference evidence="2 3" key="1">
    <citation type="journal article" date="2017" name="Genome Biol.">
        <title>New reference genome sequences of hot pepper reveal the massive evolution of plant disease-resistance genes by retroduplication.</title>
        <authorList>
            <person name="Kim S."/>
            <person name="Park J."/>
            <person name="Yeom S.I."/>
            <person name="Kim Y.M."/>
            <person name="Seo E."/>
            <person name="Kim K.T."/>
            <person name="Kim M.S."/>
            <person name="Lee J.M."/>
            <person name="Cheong K."/>
            <person name="Shin H.S."/>
            <person name="Kim S.B."/>
            <person name="Han K."/>
            <person name="Lee J."/>
            <person name="Park M."/>
            <person name="Lee H.A."/>
            <person name="Lee H.Y."/>
            <person name="Lee Y."/>
            <person name="Oh S."/>
            <person name="Lee J.H."/>
            <person name="Choi E."/>
            <person name="Choi E."/>
            <person name="Lee S.E."/>
            <person name="Jeon J."/>
            <person name="Kim H."/>
            <person name="Choi G."/>
            <person name="Song H."/>
            <person name="Lee J."/>
            <person name="Lee S.C."/>
            <person name="Kwon J.K."/>
            <person name="Lee H.Y."/>
            <person name="Koo N."/>
            <person name="Hong Y."/>
            <person name="Kim R.W."/>
            <person name="Kang W.H."/>
            <person name="Huh J.H."/>
            <person name="Kang B.C."/>
            <person name="Yang T.J."/>
            <person name="Lee Y.H."/>
            <person name="Bennetzen J.L."/>
            <person name="Choi D."/>
        </authorList>
    </citation>
    <scope>NUCLEOTIDE SEQUENCE [LARGE SCALE GENOMIC DNA]</scope>
    <source>
        <strain evidence="3">cv. PBC81</strain>
    </source>
</reference>
<dbReference type="Proteomes" id="UP000224567">
    <property type="component" value="Unassembled WGS sequence"/>
</dbReference>
<dbReference type="OrthoDB" id="1248546at2759"/>
<dbReference type="PANTHER" id="PTHR31672:SF13">
    <property type="entry name" value="F-BOX PROTEIN CPR30-LIKE"/>
    <property type="match status" value="1"/>
</dbReference>
<keyword evidence="3" id="KW-1185">Reference proteome</keyword>
<name>A0A2G2V8N6_CAPBA</name>
<gene>
    <name evidence="2" type="ORF">CQW23_31069</name>
</gene>
<proteinExistence type="predicted"/>
<dbReference type="Pfam" id="PF07734">
    <property type="entry name" value="FBA_1"/>
    <property type="match status" value="1"/>
</dbReference>
<evidence type="ECO:0000259" key="1">
    <source>
        <dbReference type="Pfam" id="PF07734"/>
    </source>
</evidence>
<dbReference type="InterPro" id="IPR006527">
    <property type="entry name" value="F-box-assoc_dom_typ1"/>
</dbReference>
<dbReference type="EMBL" id="MLFT02000120">
    <property type="protein sequence ID" value="PHT29343.1"/>
    <property type="molecule type" value="Genomic_DNA"/>
</dbReference>
<dbReference type="InterPro" id="IPR050796">
    <property type="entry name" value="SCF_F-box_component"/>
</dbReference>
<organism evidence="2 3">
    <name type="scientific">Capsicum baccatum</name>
    <name type="common">Peruvian pepper</name>
    <dbReference type="NCBI Taxonomy" id="33114"/>
    <lineage>
        <taxon>Eukaryota</taxon>
        <taxon>Viridiplantae</taxon>
        <taxon>Streptophyta</taxon>
        <taxon>Embryophyta</taxon>
        <taxon>Tracheophyta</taxon>
        <taxon>Spermatophyta</taxon>
        <taxon>Magnoliopsida</taxon>
        <taxon>eudicotyledons</taxon>
        <taxon>Gunneridae</taxon>
        <taxon>Pentapetalae</taxon>
        <taxon>asterids</taxon>
        <taxon>lamiids</taxon>
        <taxon>Solanales</taxon>
        <taxon>Solanaceae</taxon>
        <taxon>Solanoideae</taxon>
        <taxon>Capsiceae</taxon>
        <taxon>Capsicum</taxon>
    </lineage>
</organism>
<reference evidence="3" key="2">
    <citation type="journal article" date="2017" name="J. Anim. Genet.">
        <title>Multiple reference genome sequences of hot pepper reveal the massive evolution of plant disease resistance genes by retroduplication.</title>
        <authorList>
            <person name="Kim S."/>
            <person name="Park J."/>
            <person name="Yeom S.-I."/>
            <person name="Kim Y.-M."/>
            <person name="Seo E."/>
            <person name="Kim K.-T."/>
            <person name="Kim M.-S."/>
            <person name="Lee J.M."/>
            <person name="Cheong K."/>
            <person name="Shin H.-S."/>
            <person name="Kim S.-B."/>
            <person name="Han K."/>
            <person name="Lee J."/>
            <person name="Park M."/>
            <person name="Lee H.-A."/>
            <person name="Lee H.-Y."/>
            <person name="Lee Y."/>
            <person name="Oh S."/>
            <person name="Lee J.H."/>
            <person name="Choi E."/>
            <person name="Choi E."/>
            <person name="Lee S.E."/>
            <person name="Jeon J."/>
            <person name="Kim H."/>
            <person name="Choi G."/>
            <person name="Song H."/>
            <person name="Lee J."/>
            <person name="Lee S.-C."/>
            <person name="Kwon J.-K."/>
            <person name="Lee H.-Y."/>
            <person name="Koo N."/>
            <person name="Hong Y."/>
            <person name="Kim R.W."/>
            <person name="Kang W.-H."/>
            <person name="Huh J.H."/>
            <person name="Kang B.-C."/>
            <person name="Yang T.-J."/>
            <person name="Lee Y.-H."/>
            <person name="Bennetzen J.L."/>
            <person name="Choi D."/>
        </authorList>
    </citation>
    <scope>NUCLEOTIDE SEQUENCE [LARGE SCALE GENOMIC DNA]</scope>
    <source>
        <strain evidence="3">cv. PBC81</strain>
    </source>
</reference>
<comment type="caution">
    <text evidence="2">The sequence shown here is derived from an EMBL/GenBank/DDBJ whole genome shotgun (WGS) entry which is preliminary data.</text>
</comment>
<dbReference type="AlphaFoldDB" id="A0A2G2V8N6"/>
<evidence type="ECO:0000313" key="2">
    <source>
        <dbReference type="EMBL" id="PHT29343.1"/>
    </source>
</evidence>
<evidence type="ECO:0000313" key="3">
    <source>
        <dbReference type="Proteomes" id="UP000224567"/>
    </source>
</evidence>
<dbReference type="InterPro" id="IPR017451">
    <property type="entry name" value="F-box-assoc_interact_dom"/>
</dbReference>